<accession>A0A2I1PBT0</accession>
<name>A0A2I1PBT0_9MICO</name>
<gene>
    <name evidence="1" type="ORF">CYJ76_04360</name>
</gene>
<comment type="caution">
    <text evidence="1">The sequence shown here is derived from an EMBL/GenBank/DDBJ whole genome shotgun (WGS) entry which is preliminary data.</text>
</comment>
<reference evidence="1 2" key="1">
    <citation type="submission" date="2017-12" db="EMBL/GenBank/DDBJ databases">
        <title>Phylogenetic diversity of female urinary microbiome.</title>
        <authorList>
            <person name="Thomas-White K."/>
            <person name="Wolfe A.J."/>
        </authorList>
    </citation>
    <scope>NUCLEOTIDE SEQUENCE [LARGE SCALE GENOMIC DNA]</scope>
    <source>
        <strain evidence="1 2">UMB1298</strain>
    </source>
</reference>
<dbReference type="Proteomes" id="UP000234206">
    <property type="component" value="Unassembled WGS sequence"/>
</dbReference>
<keyword evidence="2" id="KW-1185">Reference proteome</keyword>
<proteinExistence type="predicted"/>
<organism evidence="1 2">
    <name type="scientific">Kytococcus schroeteri</name>
    <dbReference type="NCBI Taxonomy" id="138300"/>
    <lineage>
        <taxon>Bacteria</taxon>
        <taxon>Bacillati</taxon>
        <taxon>Actinomycetota</taxon>
        <taxon>Actinomycetes</taxon>
        <taxon>Micrococcales</taxon>
        <taxon>Kytococcaceae</taxon>
        <taxon>Kytococcus</taxon>
    </lineage>
</organism>
<sequence length="154" mass="16559">MTTRALVARVGFSQPVLYESIGSMADLWEEVTRRAVQVLGDELEVLDGLPTPEAFLLHLVWFARERPGLHDAIWVDGVAPPWLTDWLVESREAVGGPPASTSGGVRAQAVIALATVQGLVLRERSGPGSPEESRAAVAELVALLGWTDPQAARQ</sequence>
<protein>
    <recommendedName>
        <fullName evidence="3">TetR family transcriptional regulator</fullName>
    </recommendedName>
</protein>
<dbReference type="Gene3D" id="1.10.357.10">
    <property type="entry name" value="Tetracycline Repressor, domain 2"/>
    <property type="match status" value="1"/>
</dbReference>
<dbReference type="AlphaFoldDB" id="A0A2I1PBT0"/>
<dbReference type="EMBL" id="PKIZ01000006">
    <property type="protein sequence ID" value="PKZ42085.1"/>
    <property type="molecule type" value="Genomic_DNA"/>
</dbReference>
<evidence type="ECO:0000313" key="1">
    <source>
        <dbReference type="EMBL" id="PKZ42085.1"/>
    </source>
</evidence>
<evidence type="ECO:0008006" key="3">
    <source>
        <dbReference type="Google" id="ProtNLM"/>
    </source>
</evidence>
<evidence type="ECO:0000313" key="2">
    <source>
        <dbReference type="Proteomes" id="UP000234206"/>
    </source>
</evidence>